<evidence type="ECO:0000313" key="15">
    <source>
        <dbReference type="Proteomes" id="UP000683360"/>
    </source>
</evidence>
<dbReference type="PANTHER" id="PTHR13413:SF0">
    <property type="entry name" value="YLP MOTIF-CONTAINING PROTEIN 1"/>
    <property type="match status" value="1"/>
</dbReference>
<dbReference type="InterPro" id="IPR026314">
    <property type="entry name" value="YLP_motif_con_p1"/>
</dbReference>
<keyword evidence="3" id="KW-0678">Repressor</keyword>
<dbReference type="EMBL" id="CAJPWZ010002893">
    <property type="protein sequence ID" value="CAG2247265.1"/>
    <property type="molecule type" value="Genomic_DNA"/>
</dbReference>
<proteinExistence type="predicted"/>
<feature type="region of interest" description="Disordered" evidence="13">
    <location>
        <begin position="862"/>
        <end position="891"/>
    </location>
</feature>
<dbReference type="PANTHER" id="PTHR13413">
    <property type="entry name" value="YLP MOTIF CONTAINING PROTEIN NUCLEAR PROTEIN ZAP"/>
    <property type="match status" value="1"/>
</dbReference>
<comment type="subunit">
    <text evidence="10">Interacts with PPP1CA and NCOA5. Forms a complex with ILF2, ILF3, KHDRBS1, RBMX, NCOA5 and PPP1CA.</text>
</comment>
<dbReference type="Proteomes" id="UP000683360">
    <property type="component" value="Unassembled WGS sequence"/>
</dbReference>
<reference evidence="14" key="1">
    <citation type="submission" date="2021-03" db="EMBL/GenBank/DDBJ databases">
        <authorList>
            <person name="Bekaert M."/>
        </authorList>
    </citation>
    <scope>NUCLEOTIDE SEQUENCE</scope>
</reference>
<feature type="compositionally biased region" description="Basic and acidic residues" evidence="13">
    <location>
        <begin position="612"/>
        <end position="645"/>
    </location>
</feature>
<feature type="compositionally biased region" description="Low complexity" evidence="13">
    <location>
        <begin position="294"/>
        <end position="312"/>
    </location>
</feature>
<feature type="compositionally biased region" description="Basic and acidic residues" evidence="13">
    <location>
        <begin position="873"/>
        <end position="884"/>
    </location>
</feature>
<comment type="caution">
    <text evidence="14">The sequence shown here is derived from an EMBL/GenBank/DDBJ whole genome shotgun (WGS) entry which is preliminary data.</text>
</comment>
<keyword evidence="7" id="KW-0804">Transcription</keyword>
<keyword evidence="5" id="KW-0832">Ubl conjugation</keyword>
<feature type="compositionally biased region" description="Polar residues" evidence="13">
    <location>
        <begin position="170"/>
        <end position="184"/>
    </location>
</feature>
<evidence type="ECO:0000256" key="5">
    <source>
        <dbReference type="ARBA" id="ARBA00022843"/>
    </source>
</evidence>
<feature type="compositionally biased region" description="Polar residues" evidence="13">
    <location>
        <begin position="322"/>
        <end position="338"/>
    </location>
</feature>
<feature type="region of interest" description="Disordered" evidence="13">
    <location>
        <begin position="1"/>
        <end position="700"/>
    </location>
</feature>
<sequence length="999" mass="114216">MPLKGGPISLMDIRFDKPPAPKVTIDENEQKSDEQDKGEENKANQTKKEKEITEPVGPIQKEFALGQSEKNATSGLGTGKGIPGLGDGKDALVVEKTQEKKEDKEKSPTDDKSTENKKSVEEKQNSDQMLDIQNQGPTSLMGQGLRPQGPGMNQPFGPNQGQGPRPFGPNQGQGPRQFGPNQGQGPRGFAPNQGQGLGPRGFAPNQGQGLGPRGGFAPNQGQGLGPRGFAPNQGQGLGPRGFAPNQGQGPRGFAPNQQEANEFDEDPEQIDQMQGMPGARGQIPGQRGARGQVPGQRGARGQAPGQRGARGQVPGQFGPRGFNQNQGPRGFGVQNQMGQGLGQFEEENSEQYGEQNFGHSDEPLEFMGKFNQNKADRGIRGRGRGPMNRGQMIRGRGRGRGWQHNQFQEEPMNQQQPPQPEPEPEVYNEEEEKERLRRELEEEGEQWMATHQQQQEEIKEIEKRREQWGERRTPPLHGDRFDRPPFDERPPFDDPYRRDPYFDRVDPYFDRRDPYYPDRRPYEYDPYSARPHDYYYPDRYGAPPREPSPRLFVAPEVIDHGHKSSGLADYPTDREPIEYKPPQVIDYGHGKSSDDAAPSSDMSHGFNPDSRQSYDRESDFSRDSQYYERDSRGRDNNRESSRDGYGDYSSSSSSRDRDRDRDKNRDRDRGDRDRDRDRDRDSRSSKSVHEPKVETGQEKTYVGKLIKDKEVQHGGGAPRMLCLDDYFMTEVEKTEKDPETGKKVKKKVLEYEFEAELESSYRKNMYKSFKKTIDDGFFPFIIVDAVNEKERHFEEFWSYAKSKGFQVYIAEIQADVATCVKRNTHNRSQSEIEKIEKGWQETPKHYLRLDVRSILQEVSIQEVEMETEEDEKPEPKPDKRKKVESDEEEDVKFGEIKKSKWEVEPSGTQLDKLDGLIHHNKKIAPVHQSMEDFLQLPDDYDTRPLAPGQKRVRWADIEEKKIQSRRRDIGFVVGQTQRDWERITDDSYADRQLNRTKYF</sequence>
<dbReference type="FunFam" id="3.40.50.300:FF:000399">
    <property type="entry name" value="YLP motif containing 1"/>
    <property type="match status" value="1"/>
</dbReference>
<keyword evidence="4" id="KW-1017">Isopeptide bond</keyword>
<feature type="compositionally biased region" description="Basic and acidic residues" evidence="13">
    <location>
        <begin position="87"/>
        <end position="125"/>
    </location>
</feature>
<dbReference type="GO" id="GO:0016607">
    <property type="term" value="C:nuclear speck"/>
    <property type="evidence" value="ECO:0007669"/>
    <property type="project" value="UniProtKB-SubCell"/>
</dbReference>
<keyword evidence="8" id="KW-0539">Nucleus</keyword>
<evidence type="ECO:0000256" key="8">
    <source>
        <dbReference type="ARBA" id="ARBA00023242"/>
    </source>
</evidence>
<dbReference type="GO" id="GO:0032204">
    <property type="term" value="P:regulation of telomere maintenance"/>
    <property type="evidence" value="ECO:0007669"/>
    <property type="project" value="TreeGrafter"/>
</dbReference>
<organism evidence="14 15">
    <name type="scientific">Mytilus edulis</name>
    <name type="common">Blue mussel</name>
    <dbReference type="NCBI Taxonomy" id="6550"/>
    <lineage>
        <taxon>Eukaryota</taxon>
        <taxon>Metazoa</taxon>
        <taxon>Spiralia</taxon>
        <taxon>Lophotrochozoa</taxon>
        <taxon>Mollusca</taxon>
        <taxon>Bivalvia</taxon>
        <taxon>Autobranchia</taxon>
        <taxon>Pteriomorphia</taxon>
        <taxon>Mytilida</taxon>
        <taxon>Mytiloidea</taxon>
        <taxon>Mytilidae</taxon>
        <taxon>Mytilinae</taxon>
        <taxon>Mytilus</taxon>
    </lineage>
</organism>
<evidence type="ECO:0000256" key="10">
    <source>
        <dbReference type="ARBA" id="ARBA00065932"/>
    </source>
</evidence>
<evidence type="ECO:0000256" key="9">
    <source>
        <dbReference type="ARBA" id="ARBA00058677"/>
    </source>
</evidence>
<comment type="function">
    <text evidence="9">Plays a role in the reduction of telomerase activity during differentiation of embryonic stem cells by binding to the core promoter of TERT and controlling its down-regulation.</text>
</comment>
<evidence type="ECO:0000256" key="6">
    <source>
        <dbReference type="ARBA" id="ARBA00023015"/>
    </source>
</evidence>
<evidence type="ECO:0000256" key="13">
    <source>
        <dbReference type="SAM" id="MobiDB-lite"/>
    </source>
</evidence>
<name>A0A8S3UP90_MYTED</name>
<evidence type="ECO:0000256" key="12">
    <source>
        <dbReference type="ARBA" id="ARBA00083294"/>
    </source>
</evidence>
<protein>
    <recommendedName>
        <fullName evidence="11">YLP motif-containing protein 1</fullName>
    </recommendedName>
    <alternativeName>
        <fullName evidence="12">Nuclear protein ZAP3</fullName>
    </alternativeName>
</protein>
<comment type="subcellular location">
    <subcellularLocation>
        <location evidence="1">Nucleus speckle</location>
    </subcellularLocation>
</comment>
<gene>
    <name evidence="14" type="ORF">MEDL_59151</name>
</gene>
<dbReference type="OrthoDB" id="513595at2759"/>
<evidence type="ECO:0000256" key="1">
    <source>
        <dbReference type="ARBA" id="ARBA00004324"/>
    </source>
</evidence>
<feature type="compositionally biased region" description="Polar residues" evidence="13">
    <location>
        <begin position="126"/>
        <end position="141"/>
    </location>
</feature>
<feature type="compositionally biased region" description="Acidic residues" evidence="13">
    <location>
        <begin position="863"/>
        <end position="872"/>
    </location>
</feature>
<feature type="compositionally biased region" description="Basic and acidic residues" evidence="13">
    <location>
        <begin position="13"/>
        <end position="53"/>
    </location>
</feature>
<keyword evidence="15" id="KW-1185">Reference proteome</keyword>
<feature type="compositionally biased region" description="Basic and acidic residues" evidence="13">
    <location>
        <begin position="654"/>
        <end position="697"/>
    </location>
</feature>
<dbReference type="AlphaFoldDB" id="A0A8S3UP90"/>
<evidence type="ECO:0000256" key="2">
    <source>
        <dbReference type="ARBA" id="ARBA00022481"/>
    </source>
</evidence>
<feature type="compositionally biased region" description="Acidic residues" evidence="13">
    <location>
        <begin position="422"/>
        <end position="432"/>
    </location>
</feature>
<evidence type="ECO:0000313" key="14">
    <source>
        <dbReference type="EMBL" id="CAG2247265.1"/>
    </source>
</evidence>
<evidence type="ECO:0000256" key="7">
    <source>
        <dbReference type="ARBA" id="ARBA00023163"/>
    </source>
</evidence>
<keyword evidence="6" id="KW-0805">Transcription regulation</keyword>
<feature type="compositionally biased region" description="Basic and acidic residues" evidence="13">
    <location>
        <begin position="454"/>
        <end position="523"/>
    </location>
</feature>
<evidence type="ECO:0000256" key="4">
    <source>
        <dbReference type="ARBA" id="ARBA00022499"/>
    </source>
</evidence>
<evidence type="ECO:0000256" key="11">
    <source>
        <dbReference type="ARBA" id="ARBA00068971"/>
    </source>
</evidence>
<dbReference type="Gene3D" id="3.40.50.300">
    <property type="entry name" value="P-loop containing nucleotide triphosphate hydrolases"/>
    <property type="match status" value="1"/>
</dbReference>
<dbReference type="SUPFAM" id="SSF52540">
    <property type="entry name" value="P-loop containing nucleoside triphosphate hydrolases"/>
    <property type="match status" value="1"/>
</dbReference>
<keyword evidence="2" id="KW-0488">Methylation</keyword>
<evidence type="ECO:0000256" key="3">
    <source>
        <dbReference type="ARBA" id="ARBA00022491"/>
    </source>
</evidence>
<feature type="compositionally biased region" description="Gly residues" evidence="13">
    <location>
        <begin position="76"/>
        <end position="86"/>
    </location>
</feature>
<dbReference type="InterPro" id="IPR027417">
    <property type="entry name" value="P-loop_NTPase"/>
</dbReference>
<accession>A0A8S3UP90</accession>